<dbReference type="InterPro" id="IPR025420">
    <property type="entry name" value="DUF4143"/>
</dbReference>
<evidence type="ECO:0000313" key="4">
    <source>
        <dbReference type="EMBL" id="PVU68606.1"/>
    </source>
</evidence>
<protein>
    <submittedName>
        <fullName evidence="4">AAA family ATPase</fullName>
    </submittedName>
    <submittedName>
        <fullName evidence="3">ATP-binding protein</fullName>
    </submittedName>
</protein>
<dbReference type="InterPro" id="IPR041682">
    <property type="entry name" value="AAA_14"/>
</dbReference>
<sequence length="421" mass="51078">MYNESLIVEYFERIRERKINYIERELNIKNIENKAISIVGPRRSGKTYLLLNKYLSNKDNSIYINFESIEFSNIKPEEILNIISLYESKYNVKINTIFLDEIQNLENWNKLVRTLIDRGYNIYLTGSSSRLLPKELLTELRGRTIYYILLPFSFREFLKTRIKVSKILSISDIEKIKEYLREYIKFGGYPEVIFIEDKERIIKEYYETIFYKDFIERGKIKSLNVARIIFEYLMQNFSNEISINRIKRFIENQLNINTKNTIFSYMDKIQDTMSIFFIEKYSDKFFERKRWPRKVYLCDVSFANLFGKYDIGKRMENIVYLDLLRLVNNDPLIEIYYFKDYQQHEVDFLIKENDIIKELIQVSYINNLDEIDRREIRSLIKASNLLNCNNLKIITWDLEDKIIEDNKEIKLIPLWKWLLNR</sequence>
<dbReference type="PANTHER" id="PTHR33295">
    <property type="entry name" value="ATPASE"/>
    <property type="match status" value="1"/>
</dbReference>
<evidence type="ECO:0000259" key="1">
    <source>
        <dbReference type="Pfam" id="PF13173"/>
    </source>
</evidence>
<comment type="caution">
    <text evidence="4">The sequence shown here is derived from an EMBL/GenBank/DDBJ whole genome shotgun (WGS) entry which is preliminary data.</text>
</comment>
<feature type="domain" description="DUF4143" evidence="2">
    <location>
        <begin position="212"/>
        <end position="354"/>
    </location>
</feature>
<gene>
    <name evidence="3" type="ORF">DDW03_002355</name>
    <name evidence="4" type="ORF">DDW03_01675</name>
</gene>
<dbReference type="InterPro" id="IPR027417">
    <property type="entry name" value="P-loop_NTPase"/>
</dbReference>
<dbReference type="Proteomes" id="UP000245509">
    <property type="component" value="Unassembled WGS sequence"/>
</dbReference>
<dbReference type="Pfam" id="PF13173">
    <property type="entry name" value="AAA_14"/>
    <property type="match status" value="1"/>
</dbReference>
<dbReference type="PANTHER" id="PTHR33295:SF18">
    <property type="entry name" value="AAA+ ATPASE DOMAIN-CONTAINING PROTEIN"/>
    <property type="match status" value="1"/>
</dbReference>
<reference evidence="4" key="3">
    <citation type="submission" date="2017-05" db="EMBL/GenBank/DDBJ databases">
        <authorList>
            <person name="Song R."/>
            <person name="Chenine A.L."/>
            <person name="Ruprecht R.M."/>
        </authorList>
    </citation>
    <scope>NUCLEOTIDE SEQUENCE</scope>
    <source>
        <strain evidence="4">SCGC AB-777_F03</strain>
    </source>
</reference>
<dbReference type="EMBL" id="QEFP01000006">
    <property type="protein sequence ID" value="PVU68606.1"/>
    <property type="molecule type" value="Genomic_DNA"/>
</dbReference>
<dbReference type="AlphaFoldDB" id="A0A2T9WL99"/>
<name>A0A2T9WL99_NANST</name>
<dbReference type="RefSeq" id="WP_228615460.1">
    <property type="nucleotide sequence ID" value="NZ_QEFP02000016.1"/>
</dbReference>
<keyword evidence="3" id="KW-0547">Nucleotide-binding</keyword>
<dbReference type="Pfam" id="PF13635">
    <property type="entry name" value="DUF4143"/>
    <property type="match status" value="1"/>
</dbReference>
<organism evidence="4">
    <name type="scientific">Nanobsidianus stetteri</name>
    <dbReference type="NCBI Taxonomy" id="1294122"/>
    <lineage>
        <taxon>Archaea</taxon>
        <taxon>Nanobdellota</taxon>
        <taxon>Candidatus Nanoarchaeia</taxon>
        <taxon>Nanoarchaeales</taxon>
        <taxon>Nanopusillaceae</taxon>
        <taxon>Candidatus Nanobsidianus</taxon>
    </lineage>
</organism>
<feature type="domain" description="AAA" evidence="1">
    <location>
        <begin position="33"/>
        <end position="158"/>
    </location>
</feature>
<evidence type="ECO:0000259" key="2">
    <source>
        <dbReference type="Pfam" id="PF13635"/>
    </source>
</evidence>
<evidence type="ECO:0000313" key="3">
    <source>
        <dbReference type="EMBL" id="MCC5447235.1"/>
    </source>
</evidence>
<reference evidence="4" key="1">
    <citation type="journal article" date="2015" name="Appl. Environ. Microbiol.">
        <title>Nanoarchaeota, Their Sulfolobales Host, and Nanoarchaeota Virus Distribution across Yellowstone National Park Hot Springs.</title>
        <authorList>
            <person name="Munson-McGee J.H."/>
            <person name="Field E.K."/>
            <person name="Bateson M."/>
            <person name="Rooney C."/>
            <person name="Stepanauskas R."/>
            <person name="Young M.J."/>
        </authorList>
    </citation>
    <scope>NUCLEOTIDE SEQUENCE [LARGE SCALE GENOMIC DNA]</scope>
    <source>
        <strain evidence="4">SCGC AB-777_F03</strain>
    </source>
</reference>
<reference evidence="3" key="4">
    <citation type="submission" date="2021-11" db="EMBL/GenBank/DDBJ databases">
        <authorList>
            <person name="Munson-Mcgee J."/>
            <person name="Field E."/>
            <person name="Bateson M."/>
            <person name="Rooney C."/>
            <person name="Stepanauskas R."/>
            <person name="Young M."/>
        </authorList>
    </citation>
    <scope>NUCLEOTIDE SEQUENCE</scope>
    <source>
        <strain evidence="3">SCGC AB-777_F03</strain>
    </source>
</reference>
<dbReference type="EMBL" id="QEFP02000016">
    <property type="protein sequence ID" value="MCC5447235.1"/>
    <property type="molecule type" value="Genomic_DNA"/>
</dbReference>
<dbReference type="SUPFAM" id="SSF52540">
    <property type="entry name" value="P-loop containing nucleoside triphosphate hydrolases"/>
    <property type="match status" value="1"/>
</dbReference>
<accession>A0A2T9WL99</accession>
<dbReference type="Gene3D" id="3.40.50.300">
    <property type="entry name" value="P-loop containing nucleotide triphosphate hydrolases"/>
    <property type="match status" value="1"/>
</dbReference>
<proteinExistence type="predicted"/>
<dbReference type="GO" id="GO:0005524">
    <property type="term" value="F:ATP binding"/>
    <property type="evidence" value="ECO:0007669"/>
    <property type="project" value="UniProtKB-KW"/>
</dbReference>
<keyword evidence="3" id="KW-0067">ATP-binding</keyword>
<reference evidence="3" key="2">
    <citation type="submission" date="2017-05" db="EMBL/GenBank/DDBJ databases">
        <authorList>
            <person name="Munson-Mcgee J.H."/>
        </authorList>
    </citation>
    <scope>NUCLEOTIDE SEQUENCE</scope>
    <source>
        <strain evidence="3">SCGC AB-777_F03</strain>
    </source>
</reference>